<dbReference type="InterPro" id="IPR013097">
    <property type="entry name" value="Dabb"/>
</dbReference>
<dbReference type="PANTHER" id="PTHR33178:SF10">
    <property type="entry name" value="STRESS-RESPONSE A_B BARREL DOMAIN-CONTAINING PROTEIN"/>
    <property type="match status" value="1"/>
</dbReference>
<evidence type="ECO:0000259" key="2">
    <source>
        <dbReference type="PROSITE" id="PS51502"/>
    </source>
</evidence>
<protein>
    <submittedName>
        <fullName evidence="3">Dabb family protein</fullName>
    </submittedName>
</protein>
<dbReference type="SUPFAM" id="SSF54909">
    <property type="entry name" value="Dimeric alpha+beta barrel"/>
    <property type="match status" value="1"/>
</dbReference>
<dbReference type="RefSeq" id="WP_126618451.1">
    <property type="nucleotide sequence ID" value="NZ_JBHUCY010000019.1"/>
</dbReference>
<dbReference type="PANTHER" id="PTHR33178">
    <property type="match status" value="1"/>
</dbReference>
<organism evidence="3 4">
    <name type="scientific">Azospirillum griseum</name>
    <dbReference type="NCBI Taxonomy" id="2496639"/>
    <lineage>
        <taxon>Bacteria</taxon>
        <taxon>Pseudomonadati</taxon>
        <taxon>Pseudomonadota</taxon>
        <taxon>Alphaproteobacteria</taxon>
        <taxon>Rhodospirillales</taxon>
        <taxon>Azospirillaceae</taxon>
        <taxon>Azospirillum</taxon>
    </lineage>
</organism>
<keyword evidence="4" id="KW-1185">Reference proteome</keyword>
<reference evidence="3 4" key="1">
    <citation type="submission" date="2018-12" db="EMBL/GenBank/DDBJ databases">
        <authorList>
            <person name="Yang Y."/>
        </authorList>
    </citation>
    <scope>NUCLEOTIDE SEQUENCE [LARGE SCALE GENOMIC DNA]</scope>
    <source>
        <strain evidence="3 4">L-25-5w-1</strain>
    </source>
</reference>
<name>A0A3S0R6U4_9PROT</name>
<accession>A0A3S0R6U4</accession>
<dbReference type="Gene3D" id="3.30.70.100">
    <property type="match status" value="1"/>
</dbReference>
<dbReference type="OrthoDB" id="9816070at2"/>
<dbReference type="InterPro" id="IPR011008">
    <property type="entry name" value="Dimeric_a/b-barrel"/>
</dbReference>
<dbReference type="InterPro" id="IPR044662">
    <property type="entry name" value="HS1/DABB1-like"/>
</dbReference>
<dbReference type="EMBL" id="RXMA01000021">
    <property type="protein sequence ID" value="RTR17082.1"/>
    <property type="molecule type" value="Genomic_DNA"/>
</dbReference>
<feature type="domain" description="Stress-response A/B barrel" evidence="2">
    <location>
        <begin position="12"/>
        <end position="107"/>
    </location>
</feature>
<evidence type="ECO:0000313" key="3">
    <source>
        <dbReference type="EMBL" id="RTR17082.1"/>
    </source>
</evidence>
<dbReference type="PROSITE" id="PS51502">
    <property type="entry name" value="S_R_A_B_BARREL"/>
    <property type="match status" value="1"/>
</dbReference>
<sequence>MNDGLSKEARMINHVVLFQWRPEARADAINAYTSALAALPGLIPGILSYSDGPQCSLEASGLHIDWGFVMTFRDAAAREAYLRHPEYRRVTEGHNAWIRENVHVFDYSLPASAYAALAPAEGW</sequence>
<dbReference type="Proteomes" id="UP000277007">
    <property type="component" value="Unassembled WGS sequence"/>
</dbReference>
<dbReference type="AlphaFoldDB" id="A0A3S0R6U4"/>
<evidence type="ECO:0000313" key="4">
    <source>
        <dbReference type="Proteomes" id="UP000277007"/>
    </source>
</evidence>
<proteinExistence type="predicted"/>
<dbReference type="Pfam" id="PF07876">
    <property type="entry name" value="Dabb"/>
    <property type="match status" value="1"/>
</dbReference>
<gene>
    <name evidence="3" type="ORF">EJ903_19160</name>
</gene>
<dbReference type="SMART" id="SM00886">
    <property type="entry name" value="Dabb"/>
    <property type="match status" value="1"/>
</dbReference>
<comment type="subunit">
    <text evidence="1">Homodimer.</text>
</comment>
<comment type="caution">
    <text evidence="3">The sequence shown here is derived from an EMBL/GenBank/DDBJ whole genome shotgun (WGS) entry which is preliminary data.</text>
</comment>
<evidence type="ECO:0000256" key="1">
    <source>
        <dbReference type="ARBA" id="ARBA00011738"/>
    </source>
</evidence>